<evidence type="ECO:0000259" key="3">
    <source>
        <dbReference type="Pfam" id="PF11790"/>
    </source>
</evidence>
<dbReference type="InterPro" id="IPR017853">
    <property type="entry name" value="GH"/>
</dbReference>
<dbReference type="InterPro" id="IPR013425">
    <property type="entry name" value="Autotrns_rpt"/>
</dbReference>
<dbReference type="GO" id="GO:0016787">
    <property type="term" value="F:hydrolase activity"/>
    <property type="evidence" value="ECO:0007669"/>
    <property type="project" value="UniProtKB-KW"/>
</dbReference>
<dbReference type="GO" id="GO:0071966">
    <property type="term" value="P:fungal-type cell wall polysaccharide metabolic process"/>
    <property type="evidence" value="ECO:0007669"/>
    <property type="project" value="TreeGrafter"/>
</dbReference>
<dbReference type="InterPro" id="IPR018247">
    <property type="entry name" value="EF_Hand_1_Ca_BS"/>
</dbReference>
<proteinExistence type="predicted"/>
<keyword evidence="1 2" id="KW-0732">Signal</keyword>
<evidence type="ECO:0000256" key="2">
    <source>
        <dbReference type="SAM" id="SignalP"/>
    </source>
</evidence>
<feature type="signal peptide" evidence="2">
    <location>
        <begin position="1"/>
        <end position="28"/>
    </location>
</feature>
<evidence type="ECO:0000313" key="4">
    <source>
        <dbReference type="EMBL" id="TWU22708.1"/>
    </source>
</evidence>
<dbReference type="SUPFAM" id="SSF49899">
    <property type="entry name" value="Concanavalin A-like lectins/glucanases"/>
    <property type="match status" value="1"/>
</dbReference>
<dbReference type="InterPro" id="IPR053183">
    <property type="entry name" value="ASL1"/>
</dbReference>
<dbReference type="PANTHER" id="PTHR34154:SF3">
    <property type="entry name" value="ALKALI-SENSITIVE LINKAGE PROTEIN 1"/>
    <property type="match status" value="1"/>
</dbReference>
<sequence precursor="true">MINSLTYICSHRLFRGTFLLAASWFLFASLVHSQDTKRGIAGGTIANANALNSRWYYHWSNNPPAEVTNGSFNGQYTPMIWSANTTNIQSRVNNILSYADSLNVEYVLGFNEPERPDQANMSVSNAINVWDIMDDQLAGAGLKLVSPAVSDNLEGREWLADFMSQAASMNLTIDALAFHWYGTVNIANPTASANNFLNRVDSYHNTYGLPVWITEFAGMDFGTDSYTSEELINFNAAFLDIVVPALESRSYVERYSWWQYGQQDNGEQDDTKLINQTGGVWTPTVIGDQYIPSYASGETFDIGGIAYGKDTVYLKGGTVTNSGAAISPAVGSINALQGTSTMSGSADWGAKGGRVVVAAGASLQKIGNNTVHFSGTNVTNEGTFNVTEGTLQVEAAAISGAGNLQLSAGGKLSMGTTPDRSGVSINQSLKLQGGTIEVNTITDGAHFITGNTTLENTTTFTGDGTLYITGPITSPGGGGGGGLIKSGSGTLILQNNSTFQGDTVIQEGTLQIGSGGTFLLQGNFTNSGSLVILGGNSLNEIESLPSIVSTGLNLNFEAAQDLSGDAVWIDSVNAQSLSFAGGNASTTPVNNPLVPGITAAYHIPTTGGASGLGLNSGYFENNGPRSVQDATFEVWFNVENIAGGSDQVLFEAGGTDLGVSFQLNNADLSFNVNGVGAGSTTFSLSKNVGTGWHQAVGIIDLESASDSITLYVDNAFAGTMNGLTIDDWSGGNISGIGSVAGSLGAGGTPIAYHDNLAIVRYYQNKVFDENDVSQNYNAIVSSGVVLPTTMHIDGNFTQESDGTLELDLLSTSMHSYLSLTGSATLSGILNVNEIAGFAPSAGETFTILTADNGINGEFDTVNLPSLSGLQWGVDYSATEVKLSIIFGADFDDSGTVDGRDFLVWQRGFGLSGQLDNTSGDADGNGVVDGNDLKIWQAQYGTSPGTLLSATSTVPEPTSLLITMAILLGHFCKRYRDA</sequence>
<dbReference type="Pfam" id="PF12951">
    <property type="entry name" value="PATR"/>
    <property type="match status" value="2"/>
</dbReference>
<dbReference type="Proteomes" id="UP000318437">
    <property type="component" value="Unassembled WGS sequence"/>
</dbReference>
<dbReference type="Gene3D" id="3.20.20.80">
    <property type="entry name" value="Glycosidases"/>
    <property type="match status" value="1"/>
</dbReference>
<gene>
    <name evidence="4" type="ORF">Pla144_41690</name>
</gene>
<evidence type="ECO:0000313" key="5">
    <source>
        <dbReference type="Proteomes" id="UP000318437"/>
    </source>
</evidence>
<dbReference type="AlphaFoldDB" id="A0A5C6CEL8"/>
<dbReference type="EMBL" id="SJPS01000007">
    <property type="protein sequence ID" value="TWU22708.1"/>
    <property type="molecule type" value="Genomic_DNA"/>
</dbReference>
<keyword evidence="5" id="KW-1185">Reference proteome</keyword>
<organism evidence="4 5">
    <name type="scientific">Bythopirellula polymerisocia</name>
    <dbReference type="NCBI Taxonomy" id="2528003"/>
    <lineage>
        <taxon>Bacteria</taxon>
        <taxon>Pseudomonadati</taxon>
        <taxon>Planctomycetota</taxon>
        <taxon>Planctomycetia</taxon>
        <taxon>Pirellulales</taxon>
        <taxon>Lacipirellulaceae</taxon>
        <taxon>Bythopirellula</taxon>
    </lineage>
</organism>
<comment type="caution">
    <text evidence="4">The sequence shown here is derived from an EMBL/GenBank/DDBJ whole genome shotgun (WGS) entry which is preliminary data.</text>
</comment>
<keyword evidence="4" id="KW-0378">Hydrolase</keyword>
<feature type="domain" description="Asl1-like glycosyl hydrolase catalytic" evidence="3">
    <location>
        <begin position="47"/>
        <end position="290"/>
    </location>
</feature>
<dbReference type="SUPFAM" id="SSF51445">
    <property type="entry name" value="(Trans)glycosidases"/>
    <property type="match status" value="1"/>
</dbReference>
<dbReference type="InterPro" id="IPR012332">
    <property type="entry name" value="Autotransporter_pectin_lyase_C"/>
</dbReference>
<dbReference type="InterPro" id="IPR011050">
    <property type="entry name" value="Pectin_lyase_fold/virulence"/>
</dbReference>
<dbReference type="NCBIfam" id="TIGR02601">
    <property type="entry name" value="autotrns_rpt"/>
    <property type="match status" value="1"/>
</dbReference>
<dbReference type="InterPro" id="IPR024655">
    <property type="entry name" value="Asl1_glyco_hydro_catalytic"/>
</dbReference>
<dbReference type="OrthoDB" id="230139at2"/>
<name>A0A5C6CEL8_9BACT</name>
<feature type="chain" id="PRO_5022740830" evidence="2">
    <location>
        <begin position="29"/>
        <end position="977"/>
    </location>
</feature>
<accession>A0A5C6CEL8</accession>
<dbReference type="Gene3D" id="2.160.20.20">
    <property type="match status" value="1"/>
</dbReference>
<dbReference type="PROSITE" id="PS00018">
    <property type="entry name" value="EF_HAND_1"/>
    <property type="match status" value="2"/>
</dbReference>
<dbReference type="InterPro" id="IPR013320">
    <property type="entry name" value="ConA-like_dom_sf"/>
</dbReference>
<dbReference type="PANTHER" id="PTHR34154">
    <property type="entry name" value="ALKALI-SENSITIVE LINKAGE PROTEIN 1"/>
    <property type="match status" value="1"/>
</dbReference>
<dbReference type="RefSeq" id="WP_146452460.1">
    <property type="nucleotide sequence ID" value="NZ_SJPS01000007.1"/>
</dbReference>
<protein>
    <submittedName>
        <fullName evidence="4">Glycosyl hydrolase catalytic core</fullName>
    </submittedName>
</protein>
<reference evidence="4 5" key="1">
    <citation type="submission" date="2019-02" db="EMBL/GenBank/DDBJ databases">
        <title>Deep-cultivation of Planctomycetes and their phenomic and genomic characterization uncovers novel biology.</title>
        <authorList>
            <person name="Wiegand S."/>
            <person name="Jogler M."/>
            <person name="Boedeker C."/>
            <person name="Pinto D."/>
            <person name="Vollmers J."/>
            <person name="Rivas-Marin E."/>
            <person name="Kohn T."/>
            <person name="Peeters S.H."/>
            <person name="Heuer A."/>
            <person name="Rast P."/>
            <person name="Oberbeckmann S."/>
            <person name="Bunk B."/>
            <person name="Jeske O."/>
            <person name="Meyerdierks A."/>
            <person name="Storesund J.E."/>
            <person name="Kallscheuer N."/>
            <person name="Luecker S."/>
            <person name="Lage O.M."/>
            <person name="Pohl T."/>
            <person name="Merkel B.J."/>
            <person name="Hornburger P."/>
            <person name="Mueller R.-W."/>
            <person name="Bruemmer F."/>
            <person name="Labrenz M."/>
            <person name="Spormann A.M."/>
            <person name="Op Den Camp H."/>
            <person name="Overmann J."/>
            <person name="Amann R."/>
            <person name="Jetten M.S.M."/>
            <person name="Mascher T."/>
            <person name="Medema M.H."/>
            <person name="Devos D.P."/>
            <person name="Kaster A.-K."/>
            <person name="Ovreas L."/>
            <person name="Rohde M."/>
            <person name="Galperin M.Y."/>
            <person name="Jogler C."/>
        </authorList>
    </citation>
    <scope>NUCLEOTIDE SEQUENCE [LARGE SCALE GENOMIC DNA]</scope>
    <source>
        <strain evidence="4 5">Pla144</strain>
    </source>
</reference>
<dbReference type="Pfam" id="PF11790">
    <property type="entry name" value="Glyco_hydro_cc"/>
    <property type="match status" value="1"/>
</dbReference>
<dbReference type="SUPFAM" id="SSF51126">
    <property type="entry name" value="Pectin lyase-like"/>
    <property type="match status" value="1"/>
</dbReference>
<evidence type="ECO:0000256" key="1">
    <source>
        <dbReference type="ARBA" id="ARBA00022729"/>
    </source>
</evidence>